<reference evidence="2 3" key="1">
    <citation type="submission" date="2024-08" db="EMBL/GenBank/DDBJ databases">
        <title>Insights into the chromosomal genome structure of Flemingia macrophylla.</title>
        <authorList>
            <person name="Ding Y."/>
            <person name="Zhao Y."/>
            <person name="Bi W."/>
            <person name="Wu M."/>
            <person name="Zhao G."/>
            <person name="Gong Y."/>
            <person name="Li W."/>
            <person name="Zhang P."/>
        </authorList>
    </citation>
    <scope>NUCLEOTIDE SEQUENCE [LARGE SCALE GENOMIC DNA]</scope>
    <source>
        <strain evidence="2">DYQJB</strain>
        <tissue evidence="2">Leaf</tissue>
    </source>
</reference>
<protein>
    <recommendedName>
        <fullName evidence="4">Gustatory receptor</fullName>
    </recommendedName>
</protein>
<keyword evidence="1" id="KW-0812">Transmembrane</keyword>
<feature type="transmembrane region" description="Helical" evidence="1">
    <location>
        <begin position="82"/>
        <end position="99"/>
    </location>
</feature>
<comment type="caution">
    <text evidence="2">The sequence shown here is derived from an EMBL/GenBank/DDBJ whole genome shotgun (WGS) entry which is preliminary data.</text>
</comment>
<evidence type="ECO:0000256" key="1">
    <source>
        <dbReference type="SAM" id="Phobius"/>
    </source>
</evidence>
<organism evidence="2 3">
    <name type="scientific">Flemingia macrophylla</name>
    <dbReference type="NCBI Taxonomy" id="520843"/>
    <lineage>
        <taxon>Eukaryota</taxon>
        <taxon>Viridiplantae</taxon>
        <taxon>Streptophyta</taxon>
        <taxon>Embryophyta</taxon>
        <taxon>Tracheophyta</taxon>
        <taxon>Spermatophyta</taxon>
        <taxon>Magnoliopsida</taxon>
        <taxon>eudicotyledons</taxon>
        <taxon>Gunneridae</taxon>
        <taxon>Pentapetalae</taxon>
        <taxon>rosids</taxon>
        <taxon>fabids</taxon>
        <taxon>Fabales</taxon>
        <taxon>Fabaceae</taxon>
        <taxon>Papilionoideae</taxon>
        <taxon>50 kb inversion clade</taxon>
        <taxon>NPAAA clade</taxon>
        <taxon>indigoferoid/millettioid clade</taxon>
        <taxon>Phaseoleae</taxon>
        <taxon>Flemingia</taxon>
    </lineage>
</organism>
<evidence type="ECO:0008006" key="4">
    <source>
        <dbReference type="Google" id="ProtNLM"/>
    </source>
</evidence>
<sequence length="100" mass="11928">MEFLRLESQRLFDSQVSMKVAVSGFLMWETGVMIFLSYINQNLIVKYRVQIDANHFVQLRKQLQEIHRILTSTVQFMQHFNYINHLITFSSLLLIMLNFA</sequence>
<keyword evidence="1" id="KW-0472">Membrane</keyword>
<name>A0ABD1LB82_9FABA</name>
<accession>A0ABD1LB82</accession>
<feature type="transmembrane region" description="Helical" evidence="1">
    <location>
        <begin position="20"/>
        <end position="39"/>
    </location>
</feature>
<gene>
    <name evidence="2" type="ORF">Fmac_029755</name>
</gene>
<keyword evidence="3" id="KW-1185">Reference proteome</keyword>
<evidence type="ECO:0000313" key="2">
    <source>
        <dbReference type="EMBL" id="KAL2320786.1"/>
    </source>
</evidence>
<dbReference type="EMBL" id="JBGMDY010000010">
    <property type="protein sequence ID" value="KAL2320786.1"/>
    <property type="molecule type" value="Genomic_DNA"/>
</dbReference>
<dbReference type="Proteomes" id="UP001603857">
    <property type="component" value="Unassembled WGS sequence"/>
</dbReference>
<proteinExistence type="predicted"/>
<dbReference type="AlphaFoldDB" id="A0ABD1LB82"/>
<keyword evidence="1" id="KW-1133">Transmembrane helix</keyword>
<evidence type="ECO:0000313" key="3">
    <source>
        <dbReference type="Proteomes" id="UP001603857"/>
    </source>
</evidence>